<organism evidence="1 2">
    <name type="scientific">Paraburkholderia phenazinium</name>
    <dbReference type="NCBI Taxonomy" id="60549"/>
    <lineage>
        <taxon>Bacteria</taxon>
        <taxon>Pseudomonadati</taxon>
        <taxon>Pseudomonadota</taxon>
        <taxon>Betaproteobacteria</taxon>
        <taxon>Burkholderiales</taxon>
        <taxon>Burkholderiaceae</taxon>
        <taxon>Paraburkholderia</taxon>
    </lineage>
</organism>
<dbReference type="EMBL" id="FSRU01000002">
    <property type="protein sequence ID" value="SIO63435.1"/>
    <property type="molecule type" value="Genomic_DNA"/>
</dbReference>
<name>A0A1N6L3T0_9BURK</name>
<protein>
    <submittedName>
        <fullName evidence="1">Uncharacterized protein</fullName>
    </submittedName>
</protein>
<reference evidence="1 2" key="1">
    <citation type="submission" date="2016-11" db="EMBL/GenBank/DDBJ databases">
        <authorList>
            <person name="Jaros S."/>
            <person name="Januszkiewicz K."/>
            <person name="Wedrychowicz H."/>
        </authorList>
    </citation>
    <scope>NUCLEOTIDE SEQUENCE [LARGE SCALE GENOMIC DNA]</scope>
    <source>
        <strain evidence="1 2">GAS95</strain>
    </source>
</reference>
<gene>
    <name evidence="1" type="ORF">SAMN05444165_5837</name>
</gene>
<dbReference type="AlphaFoldDB" id="A0A1N6L3T0"/>
<sequence>MRRGAKVTGRCVWFTTAQLVSRCEAIQNLLHEQVTNRRQRNVEAARTIRVGYRAGYWVAEWEGGTDAWMGELTQRCPQLVIGRYIVVASCDSGPYTPTSDKVGAGWRRFGALAYSPKVQSVIELPTPGFDEWYVYDRNQEFVPHENFVNTWGFSVLSSERERTKAFWDQVIRLEPLHVLGAGSPTLFLVTRDEVLFRAMTDATRHDGGAH</sequence>
<proteinExistence type="predicted"/>
<dbReference type="Proteomes" id="UP000185151">
    <property type="component" value="Unassembled WGS sequence"/>
</dbReference>
<evidence type="ECO:0000313" key="1">
    <source>
        <dbReference type="EMBL" id="SIO63435.1"/>
    </source>
</evidence>
<accession>A0A1N6L3T0</accession>
<evidence type="ECO:0000313" key="2">
    <source>
        <dbReference type="Proteomes" id="UP000185151"/>
    </source>
</evidence>
<keyword evidence="2" id="KW-1185">Reference proteome</keyword>